<evidence type="ECO:0000313" key="2">
    <source>
        <dbReference type="Proteomes" id="UP000823941"/>
    </source>
</evidence>
<protein>
    <submittedName>
        <fullName evidence="1">Uncharacterized protein</fullName>
    </submittedName>
</protein>
<name>A0ABQ7PUC5_PLUXY</name>
<dbReference type="Proteomes" id="UP000823941">
    <property type="component" value="Chromosome 28"/>
</dbReference>
<sequence>MVFGFGSLQSFHSYSSTKMPPMNLSRLLEERLNIVEECRPPSRKTRTENKTKGCCETQKVPSFCANERALRNTIQHGRTQP</sequence>
<accession>A0ABQ7PUC5</accession>
<gene>
    <name evidence="1" type="ORF">JYU34_020353</name>
</gene>
<reference evidence="1 2" key="1">
    <citation type="submission" date="2021-06" db="EMBL/GenBank/DDBJ databases">
        <title>A haploid diamondback moth (Plutella xylostella L.) genome assembly resolves 31 chromosomes and identifies a diamide resistance mutation.</title>
        <authorList>
            <person name="Ward C.M."/>
            <person name="Perry K.D."/>
            <person name="Baker G."/>
            <person name="Powis K."/>
            <person name="Heckel D.G."/>
            <person name="Baxter S.W."/>
        </authorList>
    </citation>
    <scope>NUCLEOTIDE SEQUENCE [LARGE SCALE GENOMIC DNA]</scope>
    <source>
        <strain evidence="1 2">LV</strain>
        <tissue evidence="1">Single pupa</tissue>
    </source>
</reference>
<proteinExistence type="predicted"/>
<evidence type="ECO:0000313" key="1">
    <source>
        <dbReference type="EMBL" id="KAG7296560.1"/>
    </source>
</evidence>
<comment type="caution">
    <text evidence="1">The sequence shown here is derived from an EMBL/GenBank/DDBJ whole genome shotgun (WGS) entry which is preliminary data.</text>
</comment>
<dbReference type="EMBL" id="JAHIBW010000028">
    <property type="protein sequence ID" value="KAG7296560.1"/>
    <property type="molecule type" value="Genomic_DNA"/>
</dbReference>
<keyword evidence="2" id="KW-1185">Reference proteome</keyword>
<organism evidence="1 2">
    <name type="scientific">Plutella xylostella</name>
    <name type="common">Diamondback moth</name>
    <name type="synonym">Plutella maculipennis</name>
    <dbReference type="NCBI Taxonomy" id="51655"/>
    <lineage>
        <taxon>Eukaryota</taxon>
        <taxon>Metazoa</taxon>
        <taxon>Ecdysozoa</taxon>
        <taxon>Arthropoda</taxon>
        <taxon>Hexapoda</taxon>
        <taxon>Insecta</taxon>
        <taxon>Pterygota</taxon>
        <taxon>Neoptera</taxon>
        <taxon>Endopterygota</taxon>
        <taxon>Lepidoptera</taxon>
        <taxon>Glossata</taxon>
        <taxon>Ditrysia</taxon>
        <taxon>Yponomeutoidea</taxon>
        <taxon>Plutellidae</taxon>
        <taxon>Plutella</taxon>
    </lineage>
</organism>